<accession>A0A519BAT2</accession>
<name>A0A519BAT2_9DELT</name>
<evidence type="ECO:0000256" key="5">
    <source>
        <dbReference type="ARBA" id="ARBA00023136"/>
    </source>
</evidence>
<keyword evidence="6" id="KW-0132">Cell division</keyword>
<evidence type="ECO:0000256" key="4">
    <source>
        <dbReference type="ARBA" id="ARBA00022989"/>
    </source>
</evidence>
<keyword evidence="5 6" id="KW-0472">Membrane</keyword>
<keyword evidence="2 6" id="KW-1003">Cell membrane</keyword>
<dbReference type="PIRSF" id="PIRSF003097">
    <property type="entry name" value="FtsX"/>
    <property type="match status" value="1"/>
</dbReference>
<evidence type="ECO:0000256" key="3">
    <source>
        <dbReference type="ARBA" id="ARBA00022692"/>
    </source>
</evidence>
<evidence type="ECO:0000313" key="9">
    <source>
        <dbReference type="EMBL" id="RZD14391.1"/>
    </source>
</evidence>
<evidence type="ECO:0000313" key="10">
    <source>
        <dbReference type="Proteomes" id="UP000320813"/>
    </source>
</evidence>
<protein>
    <recommendedName>
        <fullName evidence="6">Cell division protein FtsX</fullName>
    </recommendedName>
</protein>
<keyword evidence="6" id="KW-0131">Cell cycle</keyword>
<proteinExistence type="inferred from homology"/>
<keyword evidence="4 7" id="KW-1133">Transmembrane helix</keyword>
<feature type="transmembrane region" description="Helical" evidence="7">
    <location>
        <begin position="260"/>
        <end position="290"/>
    </location>
</feature>
<evidence type="ECO:0000259" key="8">
    <source>
        <dbReference type="Pfam" id="PF02687"/>
    </source>
</evidence>
<evidence type="ECO:0000256" key="6">
    <source>
        <dbReference type="PIRNR" id="PIRNR003097"/>
    </source>
</evidence>
<reference evidence="9 10" key="1">
    <citation type="submission" date="2019-01" db="EMBL/GenBank/DDBJ databases">
        <title>Insights into ecological role of a new deltaproteobacterial order Candidatus Sinidesulfobacterales (Sva0485) by metagenomics and metatranscriptomics.</title>
        <authorList>
            <person name="Tan S."/>
            <person name="Liu J."/>
            <person name="Fang Y."/>
            <person name="Hedlund B.P."/>
            <person name="Lian Z.H."/>
            <person name="Huang L.Y."/>
            <person name="Li J.T."/>
            <person name="Huang L.N."/>
            <person name="Li W.J."/>
            <person name="Jiang H.C."/>
            <person name="Dong H.L."/>
            <person name="Shu W.S."/>
        </authorList>
    </citation>
    <scope>NUCLEOTIDE SEQUENCE [LARGE SCALE GENOMIC DNA]</scope>
    <source>
        <strain evidence="9">AP3</strain>
    </source>
</reference>
<dbReference type="GO" id="GO:0005886">
    <property type="term" value="C:plasma membrane"/>
    <property type="evidence" value="ECO:0007669"/>
    <property type="project" value="UniProtKB-SubCell"/>
</dbReference>
<evidence type="ECO:0000256" key="2">
    <source>
        <dbReference type="ARBA" id="ARBA00022475"/>
    </source>
</evidence>
<dbReference type="GO" id="GO:0051301">
    <property type="term" value="P:cell division"/>
    <property type="evidence" value="ECO:0007669"/>
    <property type="project" value="UniProtKB-KW"/>
</dbReference>
<dbReference type="AlphaFoldDB" id="A0A519BAT2"/>
<sequence>MISQRVSYLINYFKIAFLNIKSNIAGNLFAFAIMSFSYFIMLFFLLCYANIYNYMRLFQKNNIMIVFLKNGTKKDSVVKYIKTIKGIKNIHYYSHKSSLKFLEREVSHIHSVLKDINPDFLPSFIKIRFKKDTISKIFLSNIYLRIKTFKGVSIVYYNKLLEDKIIQFMFFTKVIGLIIFLFLFILSIFISYSAIKLVILRKQSEIEILKLIGATNNYIRIPMFIEGEIGTILSFCLSILLLFVIFKIFLYYHFSDFLAYFHIGIVFLSGLQIFLIFTIALVSGFFGTYLSSKKFFYESKI</sequence>
<dbReference type="PANTHER" id="PTHR47755:SF1">
    <property type="entry name" value="CELL DIVISION PROTEIN FTSX"/>
    <property type="match status" value="1"/>
</dbReference>
<feature type="transmembrane region" description="Helical" evidence="7">
    <location>
        <begin position="28"/>
        <end position="51"/>
    </location>
</feature>
<dbReference type="InterPro" id="IPR003838">
    <property type="entry name" value="ABC3_permease_C"/>
</dbReference>
<comment type="subcellular location">
    <subcellularLocation>
        <location evidence="1">Cell membrane</location>
        <topology evidence="1">Multi-pass membrane protein</topology>
    </subcellularLocation>
</comment>
<comment type="similarity">
    <text evidence="6">Belongs to the ABC-4 integral membrane protein family. FtsX subfamily.</text>
</comment>
<dbReference type="PANTHER" id="PTHR47755">
    <property type="entry name" value="CELL DIVISION PROTEIN FTSX"/>
    <property type="match status" value="1"/>
</dbReference>
<evidence type="ECO:0000256" key="7">
    <source>
        <dbReference type="SAM" id="Phobius"/>
    </source>
</evidence>
<keyword evidence="3 7" id="KW-0812">Transmembrane</keyword>
<comment type="caution">
    <text evidence="9">The sequence shown here is derived from an EMBL/GenBank/DDBJ whole genome shotgun (WGS) entry which is preliminary data.</text>
</comment>
<evidence type="ECO:0000256" key="1">
    <source>
        <dbReference type="ARBA" id="ARBA00004651"/>
    </source>
</evidence>
<feature type="transmembrane region" description="Helical" evidence="7">
    <location>
        <begin position="170"/>
        <end position="195"/>
    </location>
</feature>
<organism evidence="9 10">
    <name type="scientific">Candidatus Acidulodesulfobacterium ferriphilum</name>
    <dbReference type="NCBI Taxonomy" id="2597223"/>
    <lineage>
        <taxon>Bacteria</taxon>
        <taxon>Deltaproteobacteria</taxon>
        <taxon>Candidatus Acidulodesulfobacterales</taxon>
        <taxon>Candidatus Acidulodesulfobacterium</taxon>
    </lineage>
</organism>
<gene>
    <name evidence="9" type="ORF">EVJ47_06925</name>
</gene>
<dbReference type="Pfam" id="PF02687">
    <property type="entry name" value="FtsX"/>
    <property type="match status" value="1"/>
</dbReference>
<feature type="transmembrane region" description="Helical" evidence="7">
    <location>
        <begin position="229"/>
        <end position="254"/>
    </location>
</feature>
<dbReference type="Proteomes" id="UP000320813">
    <property type="component" value="Unassembled WGS sequence"/>
</dbReference>
<feature type="domain" description="ABC3 transporter permease C-terminal" evidence="8">
    <location>
        <begin position="178"/>
        <end position="296"/>
    </location>
</feature>
<dbReference type="EMBL" id="SGBD01000003">
    <property type="protein sequence ID" value="RZD14391.1"/>
    <property type="molecule type" value="Genomic_DNA"/>
</dbReference>
<dbReference type="InterPro" id="IPR004513">
    <property type="entry name" value="FtsX"/>
</dbReference>